<dbReference type="EMBL" id="FNDD01000020">
    <property type="protein sequence ID" value="SDH57808.1"/>
    <property type="molecule type" value="Genomic_DNA"/>
</dbReference>
<dbReference type="AlphaFoldDB" id="A0A1G8DJF4"/>
<comment type="subcellular location">
    <subcellularLocation>
        <location evidence="1">Cell membrane</location>
        <topology evidence="1">Multi-pass membrane protein</topology>
    </subcellularLocation>
</comment>
<dbReference type="PROSITE" id="PS50883">
    <property type="entry name" value="EAL"/>
    <property type="match status" value="1"/>
</dbReference>
<comment type="catalytic activity">
    <reaction evidence="9">
        <text>3',3'-c-di-GMP + H2O = 5'-phosphoguanylyl(3'-&gt;5')guanosine + H(+)</text>
        <dbReference type="Rhea" id="RHEA:24902"/>
        <dbReference type="ChEBI" id="CHEBI:15377"/>
        <dbReference type="ChEBI" id="CHEBI:15378"/>
        <dbReference type="ChEBI" id="CHEBI:58754"/>
        <dbReference type="ChEBI" id="CHEBI:58805"/>
        <dbReference type="EC" id="3.1.4.52"/>
    </reaction>
</comment>
<keyword evidence="4" id="KW-0973">c-di-GMP</keyword>
<organism evidence="12 13">
    <name type="scientific">Vibrio xiamenensis</name>
    <dbReference type="NCBI Taxonomy" id="861298"/>
    <lineage>
        <taxon>Bacteria</taxon>
        <taxon>Pseudomonadati</taxon>
        <taxon>Pseudomonadota</taxon>
        <taxon>Gammaproteobacteria</taxon>
        <taxon>Vibrionales</taxon>
        <taxon>Vibrionaceae</taxon>
        <taxon>Vibrio</taxon>
    </lineage>
</organism>
<evidence type="ECO:0000256" key="1">
    <source>
        <dbReference type="ARBA" id="ARBA00004651"/>
    </source>
</evidence>
<dbReference type="SUPFAM" id="SSF141868">
    <property type="entry name" value="EAL domain-like"/>
    <property type="match status" value="1"/>
</dbReference>
<keyword evidence="13" id="KW-1185">Reference proteome</keyword>
<evidence type="ECO:0000256" key="6">
    <source>
        <dbReference type="ARBA" id="ARBA00022801"/>
    </source>
</evidence>
<proteinExistence type="predicted"/>
<dbReference type="CDD" id="cd01948">
    <property type="entry name" value="EAL"/>
    <property type="match status" value="1"/>
</dbReference>
<dbReference type="RefSeq" id="WP_093276014.1">
    <property type="nucleotide sequence ID" value="NZ_FNDD01000020.1"/>
</dbReference>
<dbReference type="GO" id="GO:0005886">
    <property type="term" value="C:plasma membrane"/>
    <property type="evidence" value="ECO:0007669"/>
    <property type="project" value="UniProtKB-SubCell"/>
</dbReference>
<gene>
    <name evidence="12" type="ORF">SAMN04488136_12026</name>
</gene>
<dbReference type="SMART" id="SM00052">
    <property type="entry name" value="EAL"/>
    <property type="match status" value="1"/>
</dbReference>
<evidence type="ECO:0000313" key="12">
    <source>
        <dbReference type="EMBL" id="SDH57808.1"/>
    </source>
</evidence>
<dbReference type="InterPro" id="IPR001633">
    <property type="entry name" value="EAL_dom"/>
</dbReference>
<protein>
    <recommendedName>
        <fullName evidence="2">cyclic-guanylate-specific phosphodiesterase</fullName>
        <ecNumber evidence="2">3.1.4.52</ecNumber>
    </recommendedName>
</protein>
<dbReference type="Proteomes" id="UP000198854">
    <property type="component" value="Unassembled WGS sequence"/>
</dbReference>
<evidence type="ECO:0000256" key="8">
    <source>
        <dbReference type="ARBA" id="ARBA00023136"/>
    </source>
</evidence>
<keyword evidence="8 10" id="KW-0472">Membrane</keyword>
<evidence type="ECO:0000256" key="10">
    <source>
        <dbReference type="SAM" id="Phobius"/>
    </source>
</evidence>
<dbReference type="Pfam" id="PF00563">
    <property type="entry name" value="EAL"/>
    <property type="match status" value="1"/>
</dbReference>
<dbReference type="InterPro" id="IPR035919">
    <property type="entry name" value="EAL_sf"/>
</dbReference>
<keyword evidence="5 10" id="KW-0812">Transmembrane</keyword>
<dbReference type="GO" id="GO:0071111">
    <property type="term" value="F:cyclic-guanylate-specific phosphodiesterase activity"/>
    <property type="evidence" value="ECO:0007669"/>
    <property type="project" value="UniProtKB-EC"/>
</dbReference>
<keyword evidence="3" id="KW-1003">Cell membrane</keyword>
<dbReference type="PANTHER" id="PTHR33121">
    <property type="entry name" value="CYCLIC DI-GMP PHOSPHODIESTERASE PDEF"/>
    <property type="match status" value="1"/>
</dbReference>
<evidence type="ECO:0000256" key="7">
    <source>
        <dbReference type="ARBA" id="ARBA00022989"/>
    </source>
</evidence>
<dbReference type="STRING" id="861298.SAMN04488136_12026"/>
<evidence type="ECO:0000259" key="11">
    <source>
        <dbReference type="PROSITE" id="PS50883"/>
    </source>
</evidence>
<dbReference type="InterPro" id="IPR050706">
    <property type="entry name" value="Cyclic-di-GMP_PDE-like"/>
</dbReference>
<evidence type="ECO:0000313" key="13">
    <source>
        <dbReference type="Proteomes" id="UP000198854"/>
    </source>
</evidence>
<evidence type="ECO:0000256" key="4">
    <source>
        <dbReference type="ARBA" id="ARBA00022636"/>
    </source>
</evidence>
<evidence type="ECO:0000256" key="3">
    <source>
        <dbReference type="ARBA" id="ARBA00022475"/>
    </source>
</evidence>
<keyword evidence="7 10" id="KW-1133">Transmembrane helix</keyword>
<evidence type="ECO:0000256" key="2">
    <source>
        <dbReference type="ARBA" id="ARBA00012282"/>
    </source>
</evidence>
<dbReference type="InterPro" id="IPR024744">
    <property type="entry name" value="CSS-motif_dom"/>
</dbReference>
<reference evidence="12 13" key="1">
    <citation type="submission" date="2016-10" db="EMBL/GenBank/DDBJ databases">
        <authorList>
            <person name="de Groot N.N."/>
        </authorList>
    </citation>
    <scope>NUCLEOTIDE SEQUENCE [LARGE SCALE GENOMIC DNA]</scope>
    <source>
        <strain evidence="12 13">CGMCC 1.10228</strain>
    </source>
</reference>
<dbReference type="EC" id="3.1.4.52" evidence="2"/>
<feature type="domain" description="EAL" evidence="11">
    <location>
        <begin position="251"/>
        <end position="503"/>
    </location>
</feature>
<dbReference type="Gene3D" id="3.20.20.450">
    <property type="entry name" value="EAL domain"/>
    <property type="match status" value="1"/>
</dbReference>
<keyword evidence="6" id="KW-0378">Hydrolase</keyword>
<sequence>MRVWLRRILVVTSFFILLLTCVNLVTFVDQKDDQNAFAQDLLTHAELVTVQLTDALQAISEQGISKCNQASIDELRTQTNSFENVYDLGLVVDGEVTCTANWGVLLNPVILPKAQYISPTGFEIYSHLGSILPLKDRFDVTKLENVIALTVQNPFKQFSDRNPKFSFDIRTKAQNHVFMHYRPQSPQPMFRLPWSSKTTLCSDKFTYCVNIYNKRVGLAFYETSTILHILGLCFLASLLLKYSLRSFLDKRQSMEFRFRRAISQRKLYMEYQPILEASTGKLVGVESLIRWRDDRYGFVSPELFLNIAEELKLYPKVAHFTIETSISEMASLLSKNPHFSLALNVNTYEINDEYFLQELYALACEYQVRPAQIKIEITERIAVPLDELSQFSQRAKAFGFHIALDDFGTGVSNLVWLTEIDFDVIKIDRVFTQALSNDFKKNMVFAILDLLSGLEKQIIFEGVETEQELNMIIQSCPYAHVQGWYFYKSLTKRDLYLMCSTNVNEQSDCGLSMS</sequence>
<evidence type="ECO:0000256" key="9">
    <source>
        <dbReference type="ARBA" id="ARBA00034290"/>
    </source>
</evidence>
<dbReference type="OrthoDB" id="675397at2"/>
<name>A0A1G8DJF4_9VIBR</name>
<dbReference type="Pfam" id="PF12792">
    <property type="entry name" value="CSS-motif"/>
    <property type="match status" value="1"/>
</dbReference>
<dbReference type="PANTHER" id="PTHR33121:SF79">
    <property type="entry name" value="CYCLIC DI-GMP PHOSPHODIESTERASE PDED-RELATED"/>
    <property type="match status" value="1"/>
</dbReference>
<feature type="transmembrane region" description="Helical" evidence="10">
    <location>
        <begin position="225"/>
        <end position="244"/>
    </location>
</feature>
<evidence type="ECO:0000256" key="5">
    <source>
        <dbReference type="ARBA" id="ARBA00022692"/>
    </source>
</evidence>
<accession>A0A1G8DJF4</accession>